<keyword evidence="4" id="KW-0472">Membrane</keyword>
<keyword evidence="3" id="KW-1133">Transmembrane helix</keyword>
<dbReference type="EMBL" id="JH818600">
    <property type="protein sequence ID" value="EKC30322.1"/>
    <property type="molecule type" value="Genomic_DNA"/>
</dbReference>
<accession>K1Q1J8</accession>
<proteinExistence type="predicted"/>
<dbReference type="GO" id="GO:0016020">
    <property type="term" value="C:membrane"/>
    <property type="evidence" value="ECO:0007669"/>
    <property type="project" value="UniProtKB-SubCell"/>
</dbReference>
<dbReference type="InterPro" id="IPR018499">
    <property type="entry name" value="Tetraspanin/Peripherin"/>
</dbReference>
<protein>
    <recommendedName>
        <fullName evidence="6">CD63 antigen</fullName>
    </recommendedName>
</protein>
<dbReference type="AlphaFoldDB" id="K1Q1J8"/>
<dbReference type="PRINTS" id="PR00259">
    <property type="entry name" value="TMFOUR"/>
</dbReference>
<dbReference type="InParanoid" id="K1Q1J8"/>
<sequence length="143" mass="15408">MGCGLAIARVFLVVVNTFFTVLGIALLVIGCLVKFKEDLVTKYAKDLFKVIKLDSAVYNLDELLSSSAIVFIIVGVVILIVGVLGYFGACCGWRVFLVIYAIIVILVIIVEITGVVLAALMKKDTQLIICSITLSVSNTVYNG</sequence>
<evidence type="ECO:0000256" key="4">
    <source>
        <dbReference type="ARBA" id="ARBA00023136"/>
    </source>
</evidence>
<evidence type="ECO:0000256" key="3">
    <source>
        <dbReference type="ARBA" id="ARBA00022989"/>
    </source>
</evidence>
<evidence type="ECO:0000313" key="5">
    <source>
        <dbReference type="EMBL" id="EKC30322.1"/>
    </source>
</evidence>
<dbReference type="Pfam" id="PF00335">
    <property type="entry name" value="Tetraspanin"/>
    <property type="match status" value="1"/>
</dbReference>
<evidence type="ECO:0008006" key="6">
    <source>
        <dbReference type="Google" id="ProtNLM"/>
    </source>
</evidence>
<reference evidence="5" key="1">
    <citation type="journal article" date="2012" name="Nature">
        <title>The oyster genome reveals stress adaptation and complexity of shell formation.</title>
        <authorList>
            <person name="Zhang G."/>
            <person name="Fang X."/>
            <person name="Guo X."/>
            <person name="Li L."/>
            <person name="Luo R."/>
            <person name="Xu F."/>
            <person name="Yang P."/>
            <person name="Zhang L."/>
            <person name="Wang X."/>
            <person name="Qi H."/>
            <person name="Xiong Z."/>
            <person name="Que H."/>
            <person name="Xie Y."/>
            <person name="Holland P.W."/>
            <person name="Paps J."/>
            <person name="Zhu Y."/>
            <person name="Wu F."/>
            <person name="Chen Y."/>
            <person name="Wang J."/>
            <person name="Peng C."/>
            <person name="Meng J."/>
            <person name="Yang L."/>
            <person name="Liu J."/>
            <person name="Wen B."/>
            <person name="Zhang N."/>
            <person name="Huang Z."/>
            <person name="Zhu Q."/>
            <person name="Feng Y."/>
            <person name="Mount A."/>
            <person name="Hedgecock D."/>
            <person name="Xu Z."/>
            <person name="Liu Y."/>
            <person name="Domazet-Loso T."/>
            <person name="Du Y."/>
            <person name="Sun X."/>
            <person name="Zhang S."/>
            <person name="Liu B."/>
            <person name="Cheng P."/>
            <person name="Jiang X."/>
            <person name="Li J."/>
            <person name="Fan D."/>
            <person name="Wang W."/>
            <person name="Fu W."/>
            <person name="Wang T."/>
            <person name="Wang B."/>
            <person name="Zhang J."/>
            <person name="Peng Z."/>
            <person name="Li Y."/>
            <person name="Li N."/>
            <person name="Wang J."/>
            <person name="Chen M."/>
            <person name="He Y."/>
            <person name="Tan F."/>
            <person name="Song X."/>
            <person name="Zheng Q."/>
            <person name="Huang R."/>
            <person name="Yang H."/>
            <person name="Du X."/>
            <person name="Chen L."/>
            <person name="Yang M."/>
            <person name="Gaffney P.M."/>
            <person name="Wang S."/>
            <person name="Luo L."/>
            <person name="She Z."/>
            <person name="Ming Y."/>
            <person name="Huang W."/>
            <person name="Zhang S."/>
            <person name="Huang B."/>
            <person name="Zhang Y."/>
            <person name="Qu T."/>
            <person name="Ni P."/>
            <person name="Miao G."/>
            <person name="Wang J."/>
            <person name="Wang Q."/>
            <person name="Steinberg C.E."/>
            <person name="Wang H."/>
            <person name="Li N."/>
            <person name="Qian L."/>
            <person name="Zhang G."/>
            <person name="Li Y."/>
            <person name="Yang H."/>
            <person name="Liu X."/>
            <person name="Wang J."/>
            <person name="Yin Y."/>
            <person name="Wang J."/>
        </authorList>
    </citation>
    <scope>NUCLEOTIDE SEQUENCE [LARGE SCALE GENOMIC DNA]</scope>
    <source>
        <strain evidence="5">05x7-T-G4-1.051#20</strain>
    </source>
</reference>
<name>K1Q1J8_MAGGI</name>
<gene>
    <name evidence="5" type="ORF">CGI_10024556</name>
</gene>
<keyword evidence="2" id="KW-0812">Transmembrane</keyword>
<organism evidence="5">
    <name type="scientific">Magallana gigas</name>
    <name type="common">Pacific oyster</name>
    <name type="synonym">Crassostrea gigas</name>
    <dbReference type="NCBI Taxonomy" id="29159"/>
    <lineage>
        <taxon>Eukaryota</taxon>
        <taxon>Metazoa</taxon>
        <taxon>Spiralia</taxon>
        <taxon>Lophotrochozoa</taxon>
        <taxon>Mollusca</taxon>
        <taxon>Bivalvia</taxon>
        <taxon>Autobranchia</taxon>
        <taxon>Pteriomorphia</taxon>
        <taxon>Ostreida</taxon>
        <taxon>Ostreoidea</taxon>
        <taxon>Ostreidae</taxon>
        <taxon>Magallana</taxon>
    </lineage>
</organism>
<dbReference type="HOGENOM" id="CLU_1808059_0_0_1"/>
<evidence type="ECO:0000256" key="1">
    <source>
        <dbReference type="ARBA" id="ARBA00004141"/>
    </source>
</evidence>
<evidence type="ECO:0000256" key="2">
    <source>
        <dbReference type="ARBA" id="ARBA00022692"/>
    </source>
</evidence>
<comment type="subcellular location">
    <subcellularLocation>
        <location evidence="1">Membrane</location>
        <topology evidence="1">Multi-pass membrane protein</topology>
    </subcellularLocation>
</comment>